<evidence type="ECO:0000256" key="1">
    <source>
        <dbReference type="SAM" id="MobiDB-lite"/>
    </source>
</evidence>
<evidence type="ECO:0000256" key="2">
    <source>
        <dbReference type="SAM" id="Phobius"/>
    </source>
</evidence>
<organism evidence="3 4">
    <name type="scientific">Actinacidiphila alni</name>
    <dbReference type="NCBI Taxonomy" id="380248"/>
    <lineage>
        <taxon>Bacteria</taxon>
        <taxon>Bacillati</taxon>
        <taxon>Actinomycetota</taxon>
        <taxon>Actinomycetes</taxon>
        <taxon>Kitasatosporales</taxon>
        <taxon>Streptomycetaceae</taxon>
        <taxon>Actinacidiphila</taxon>
    </lineage>
</organism>
<dbReference type="RefSeq" id="WP_093712325.1">
    <property type="nucleotide sequence ID" value="NZ_FONG01000003.1"/>
</dbReference>
<keyword evidence="2" id="KW-0812">Transmembrane</keyword>
<dbReference type="EMBL" id="FONG01000003">
    <property type="protein sequence ID" value="SFE42512.1"/>
    <property type="molecule type" value="Genomic_DNA"/>
</dbReference>
<evidence type="ECO:0000313" key="3">
    <source>
        <dbReference type="EMBL" id="SFE42512.1"/>
    </source>
</evidence>
<dbReference type="AlphaFoldDB" id="A0A1I2AF64"/>
<sequence>MITEPELVGEPDPDPAREVLSGAEPVPPALRSALSRLRMQLPLPRTPDTYHPRDPGGPGDPRSGPPGGRPWRPRSEGRGTRVVWTLVGLVTASAVWVAVLALTGIGDRDRPDLHGYRVTGNPCTIARLEPLTTSVGDGFYPSTPVITKGPGLDHVSCSMATGSTDNTGWDTFDTLTLTVDLHKRSGVGGEFADLTHVLVPAPTPVDSADFGFMSDSHEVTRPLDGIGDEAYTVYGTTRQALTVRHGGAVFSLSIQGVKQWDGAGRGPVNTDGSPIRTAPADTTALRRTLVPTMRTLMASLRH</sequence>
<proteinExistence type="predicted"/>
<feature type="region of interest" description="Disordered" evidence="1">
    <location>
        <begin position="1"/>
        <end position="77"/>
    </location>
</feature>
<dbReference type="OrthoDB" id="4515152at2"/>
<accession>A0A1I2AF64</accession>
<evidence type="ECO:0000313" key="4">
    <source>
        <dbReference type="Proteomes" id="UP000199323"/>
    </source>
</evidence>
<keyword evidence="4" id="KW-1185">Reference proteome</keyword>
<name>A0A1I2AF64_9ACTN</name>
<reference evidence="3 4" key="1">
    <citation type="submission" date="2016-10" db="EMBL/GenBank/DDBJ databases">
        <authorList>
            <person name="de Groot N.N."/>
        </authorList>
    </citation>
    <scope>NUCLEOTIDE SEQUENCE [LARGE SCALE GENOMIC DNA]</scope>
    <source>
        <strain evidence="3 4">CGMCC 4.3510</strain>
    </source>
</reference>
<keyword evidence="2" id="KW-0472">Membrane</keyword>
<gene>
    <name evidence="3" type="ORF">SAMN05216251_10362</name>
</gene>
<dbReference type="Proteomes" id="UP000199323">
    <property type="component" value="Unassembled WGS sequence"/>
</dbReference>
<keyword evidence="2" id="KW-1133">Transmembrane helix</keyword>
<feature type="transmembrane region" description="Helical" evidence="2">
    <location>
        <begin position="82"/>
        <end position="105"/>
    </location>
</feature>
<protein>
    <submittedName>
        <fullName evidence="3">Uncharacterized protein</fullName>
    </submittedName>
</protein>